<comment type="caution">
    <text evidence="10">The sequence shown here is derived from an EMBL/GenBank/DDBJ whole genome shotgun (WGS) entry which is preliminary data.</text>
</comment>
<dbReference type="Pfam" id="PF22571">
    <property type="entry name" value="LiaI-LiaF-TM_PspC"/>
    <property type="match status" value="1"/>
</dbReference>
<dbReference type="Proteomes" id="UP000306552">
    <property type="component" value="Unassembled WGS sequence"/>
</dbReference>
<dbReference type="Pfam" id="PF04024">
    <property type="entry name" value="PspC"/>
    <property type="match status" value="1"/>
</dbReference>
<dbReference type="GO" id="GO:0005886">
    <property type="term" value="C:plasma membrane"/>
    <property type="evidence" value="ECO:0007669"/>
    <property type="project" value="UniProtKB-SubCell"/>
</dbReference>
<keyword evidence="11" id="KW-1185">Reference proteome</keyword>
<name>A0A4U5TP61_9FLAO</name>
<evidence type="ECO:0000259" key="9">
    <source>
        <dbReference type="Pfam" id="PF22744"/>
    </source>
</evidence>
<protein>
    <submittedName>
        <fullName evidence="10">PspC domain-containing protein</fullName>
    </submittedName>
</protein>
<evidence type="ECO:0000313" key="11">
    <source>
        <dbReference type="Proteomes" id="UP000306552"/>
    </source>
</evidence>
<evidence type="ECO:0000256" key="6">
    <source>
        <dbReference type="SAM" id="Phobius"/>
    </source>
</evidence>
<dbReference type="OrthoDB" id="5772680at2"/>
<comment type="subcellular location">
    <subcellularLocation>
        <location evidence="1">Cell membrane</location>
        <topology evidence="1">Single-pass membrane protein</topology>
    </subcellularLocation>
</comment>
<evidence type="ECO:0000259" key="8">
    <source>
        <dbReference type="Pfam" id="PF22571"/>
    </source>
</evidence>
<feature type="transmembrane region" description="Helical" evidence="6">
    <location>
        <begin position="138"/>
        <end position="159"/>
    </location>
</feature>
<accession>A0A4U5TP61</accession>
<dbReference type="InterPro" id="IPR054321">
    <property type="entry name" value="PspC-rel_TM"/>
</dbReference>
<evidence type="ECO:0000259" key="7">
    <source>
        <dbReference type="Pfam" id="PF04024"/>
    </source>
</evidence>
<feature type="transmembrane region" description="Helical" evidence="6">
    <location>
        <begin position="229"/>
        <end position="254"/>
    </location>
</feature>
<dbReference type="RefSeq" id="WP_138932004.1">
    <property type="nucleotide sequence ID" value="NZ_SWMU01000003.1"/>
</dbReference>
<dbReference type="EMBL" id="SWMU01000003">
    <property type="protein sequence ID" value="TKS55889.1"/>
    <property type="molecule type" value="Genomic_DNA"/>
</dbReference>
<feature type="transmembrane region" description="Helical" evidence="6">
    <location>
        <begin position="320"/>
        <end position="342"/>
    </location>
</feature>
<sequence length="533" mass="60912">MNKTLDINIANQIFHIDENAYKVLKNYLDAIKSYLANENSRDEIIQDIESRIAELFIERMISDKQVITSEDVKEIIKIMGEPQDYDISEDEDTQQTHHKQYVDKKLYRDKENSYISGVSAGLGHYLGIDVVWVRLLWILFTIFSTGWFILIYVLLWILVPEARTTAEKLAMKGEPINLSNIEKKIKEGYDNVSEKIKDVDVKKHSKQAQSNISSFFNQVEKIAIKIGEVLIKIIGFFLLVFSGLGLISLLFTALGLGGVGLFGNIDLIESGIIRLDGLIYSGVPTWLAIIATFIAVAIPLILVFIFSLKMLFSNLKRINRTFIISIVALWILSIATLIFIGVNSSLRERVSGEIVNTNSLNLTPQDTLFIKMRGNLDYTVTPFKHNEEKITYDKNDNKILYDSNVDVKFNHSSDQVAYIRVSKWTYAFDENKARNQASLLTYNYEIDANQILLDSYLLSPPELVDNYLGIDIDIYVPEDLKIKLNENTKDFLENYFHPIESENKFDQIYVLNDNKLSCSSCKINDNTGNPIEQ</sequence>
<evidence type="ECO:0000256" key="5">
    <source>
        <dbReference type="ARBA" id="ARBA00023136"/>
    </source>
</evidence>
<keyword evidence="5 6" id="KW-0472">Membrane</keyword>
<evidence type="ECO:0000256" key="1">
    <source>
        <dbReference type="ARBA" id="ARBA00004162"/>
    </source>
</evidence>
<dbReference type="PANTHER" id="PTHR33885:SF3">
    <property type="entry name" value="PHAGE SHOCK PROTEIN C"/>
    <property type="match status" value="1"/>
</dbReference>
<reference evidence="10 11" key="1">
    <citation type="submission" date="2019-04" db="EMBL/GenBank/DDBJ databases">
        <title>Psychroflexus halotolerans sp. nov., isolated from a marine solar saltern.</title>
        <authorList>
            <person name="Feng X."/>
        </authorList>
    </citation>
    <scope>NUCLEOTIDE SEQUENCE [LARGE SCALE GENOMIC DNA]</scope>
    <source>
        <strain evidence="10 11">WDS2C27</strain>
    </source>
</reference>
<dbReference type="InterPro" id="IPR054319">
    <property type="entry name" value="PspC-rel_ToastRack"/>
</dbReference>
<proteinExistence type="predicted"/>
<keyword evidence="2" id="KW-1003">Cell membrane</keyword>
<evidence type="ECO:0000256" key="3">
    <source>
        <dbReference type="ARBA" id="ARBA00022692"/>
    </source>
</evidence>
<dbReference type="AlphaFoldDB" id="A0A4U5TP61"/>
<evidence type="ECO:0000256" key="4">
    <source>
        <dbReference type="ARBA" id="ARBA00022989"/>
    </source>
</evidence>
<keyword evidence="3 6" id="KW-0812">Transmembrane</keyword>
<dbReference type="InterPro" id="IPR052027">
    <property type="entry name" value="PspC"/>
</dbReference>
<evidence type="ECO:0000313" key="10">
    <source>
        <dbReference type="EMBL" id="TKS55889.1"/>
    </source>
</evidence>
<feature type="domain" description="PspC-related transmembrane region" evidence="8">
    <location>
        <begin position="202"/>
        <end position="344"/>
    </location>
</feature>
<feature type="transmembrane region" description="Helical" evidence="6">
    <location>
        <begin position="286"/>
        <end position="308"/>
    </location>
</feature>
<keyword evidence="4 6" id="KW-1133">Transmembrane helix</keyword>
<dbReference type="Pfam" id="PF22744">
    <property type="entry name" value="Toast-rack_PspC-Cterm"/>
    <property type="match status" value="1"/>
</dbReference>
<feature type="domain" description="Phage shock protein PspC N-terminal" evidence="7">
    <location>
        <begin position="104"/>
        <end position="162"/>
    </location>
</feature>
<evidence type="ECO:0000256" key="2">
    <source>
        <dbReference type="ARBA" id="ARBA00022475"/>
    </source>
</evidence>
<dbReference type="PANTHER" id="PTHR33885">
    <property type="entry name" value="PHAGE SHOCK PROTEIN C"/>
    <property type="match status" value="1"/>
</dbReference>
<dbReference type="InterPro" id="IPR007168">
    <property type="entry name" value="Phageshock_PspC_N"/>
</dbReference>
<feature type="domain" description="PspC-related ToastRack" evidence="9">
    <location>
        <begin position="391"/>
        <end position="522"/>
    </location>
</feature>
<feature type="transmembrane region" description="Helical" evidence="6">
    <location>
        <begin position="114"/>
        <end position="132"/>
    </location>
</feature>
<organism evidence="10 11">
    <name type="scientific">Mesohalobacter halotolerans</name>
    <dbReference type="NCBI Taxonomy" id="1883405"/>
    <lineage>
        <taxon>Bacteria</taxon>
        <taxon>Pseudomonadati</taxon>
        <taxon>Bacteroidota</taxon>
        <taxon>Flavobacteriia</taxon>
        <taxon>Flavobacteriales</taxon>
        <taxon>Flavobacteriaceae</taxon>
        <taxon>Mesohalobacter</taxon>
    </lineage>
</organism>
<gene>
    <name evidence="10" type="ORF">FCN74_07605</name>
</gene>